<dbReference type="AlphaFoldDB" id="A0A4Y7TWN3"/>
<dbReference type="EMBL" id="QPFP01000002">
    <property type="protein sequence ID" value="TEB38583.1"/>
    <property type="molecule type" value="Genomic_DNA"/>
</dbReference>
<feature type="domain" description="Trs120/TRAPPC9 TPR region" evidence="1">
    <location>
        <begin position="66"/>
        <end position="298"/>
    </location>
</feature>
<accession>A0A4Y7TWN3</accession>
<proteinExistence type="predicted"/>
<name>A0A4Y7TWN3_COPMI</name>
<keyword evidence="5" id="KW-1185">Reference proteome</keyword>
<evidence type="ECO:0000259" key="2">
    <source>
        <dbReference type="Pfam" id="PF26254"/>
    </source>
</evidence>
<evidence type="ECO:0000259" key="3">
    <source>
        <dbReference type="Pfam" id="PF26282"/>
    </source>
</evidence>
<comment type="caution">
    <text evidence="4">The sequence shown here is derived from an EMBL/GenBank/DDBJ whole genome shotgun (WGS) entry which is preliminary data.</text>
</comment>
<feature type="non-terminal residue" evidence="4">
    <location>
        <position position="1"/>
    </location>
</feature>
<feature type="domain" description="Trs120/TRAPPC9 third Ig-like" evidence="3">
    <location>
        <begin position="706"/>
        <end position="819"/>
    </location>
</feature>
<dbReference type="Pfam" id="PF26282">
    <property type="entry name" value="Ig_TRAPPC9-Trs120_3rd"/>
    <property type="match status" value="1"/>
</dbReference>
<dbReference type="InterPro" id="IPR058564">
    <property type="entry name" value="TPR_TRAPPC9_Trs120"/>
</dbReference>
<dbReference type="PANTHER" id="PTHR21512:SF5">
    <property type="entry name" value="TRAFFICKING PROTEIN PARTICLE COMPLEX SUBUNIT 9"/>
    <property type="match status" value="1"/>
</dbReference>
<dbReference type="STRING" id="71717.A0A4Y7TWN3"/>
<dbReference type="InterPro" id="IPR013935">
    <property type="entry name" value="Trs120_TRAPPC9"/>
</dbReference>
<evidence type="ECO:0000259" key="1">
    <source>
        <dbReference type="Pfam" id="PF26251"/>
    </source>
</evidence>
<dbReference type="InterPro" id="IPR058567">
    <property type="entry name" value="Ig_TRAPPC9_Trs120_3rd"/>
</dbReference>
<protein>
    <submittedName>
        <fullName evidence="4">Uncharacterized protein</fullName>
    </submittedName>
</protein>
<evidence type="ECO:0000313" key="4">
    <source>
        <dbReference type="EMBL" id="TEB38583.1"/>
    </source>
</evidence>
<dbReference type="PANTHER" id="PTHR21512">
    <property type="entry name" value="TRAFFICKING PROTEIN PARTICLE COMPLEX SUBUNIT 9"/>
    <property type="match status" value="1"/>
</dbReference>
<dbReference type="Pfam" id="PF26254">
    <property type="entry name" value="Ig_TRAPPC9-Trs120_1st"/>
    <property type="match status" value="1"/>
</dbReference>
<gene>
    <name evidence="4" type="ORF">FA13DRAFT_1620468</name>
</gene>
<reference evidence="4 5" key="1">
    <citation type="journal article" date="2019" name="Nat. Ecol. Evol.">
        <title>Megaphylogeny resolves global patterns of mushroom evolution.</title>
        <authorList>
            <person name="Varga T."/>
            <person name="Krizsan K."/>
            <person name="Foldi C."/>
            <person name="Dima B."/>
            <person name="Sanchez-Garcia M."/>
            <person name="Sanchez-Ramirez S."/>
            <person name="Szollosi G.J."/>
            <person name="Szarkandi J.G."/>
            <person name="Papp V."/>
            <person name="Albert L."/>
            <person name="Andreopoulos W."/>
            <person name="Angelini C."/>
            <person name="Antonin V."/>
            <person name="Barry K.W."/>
            <person name="Bougher N.L."/>
            <person name="Buchanan P."/>
            <person name="Buyck B."/>
            <person name="Bense V."/>
            <person name="Catcheside P."/>
            <person name="Chovatia M."/>
            <person name="Cooper J."/>
            <person name="Damon W."/>
            <person name="Desjardin D."/>
            <person name="Finy P."/>
            <person name="Geml J."/>
            <person name="Haridas S."/>
            <person name="Hughes K."/>
            <person name="Justo A."/>
            <person name="Karasinski D."/>
            <person name="Kautmanova I."/>
            <person name="Kiss B."/>
            <person name="Kocsube S."/>
            <person name="Kotiranta H."/>
            <person name="LaButti K.M."/>
            <person name="Lechner B.E."/>
            <person name="Liimatainen K."/>
            <person name="Lipzen A."/>
            <person name="Lukacs Z."/>
            <person name="Mihaltcheva S."/>
            <person name="Morgado L.N."/>
            <person name="Niskanen T."/>
            <person name="Noordeloos M.E."/>
            <person name="Ohm R.A."/>
            <person name="Ortiz-Santana B."/>
            <person name="Ovrebo C."/>
            <person name="Racz N."/>
            <person name="Riley R."/>
            <person name="Savchenko A."/>
            <person name="Shiryaev A."/>
            <person name="Soop K."/>
            <person name="Spirin V."/>
            <person name="Szebenyi C."/>
            <person name="Tomsovsky M."/>
            <person name="Tulloss R.E."/>
            <person name="Uehling J."/>
            <person name="Grigoriev I.V."/>
            <person name="Vagvolgyi C."/>
            <person name="Papp T."/>
            <person name="Martin F.M."/>
            <person name="Miettinen O."/>
            <person name="Hibbett D.S."/>
            <person name="Nagy L.G."/>
        </authorList>
    </citation>
    <scope>NUCLEOTIDE SEQUENCE [LARGE SCALE GENOMIC DNA]</scope>
    <source>
        <strain evidence="4 5">FP101781</strain>
    </source>
</reference>
<organism evidence="4 5">
    <name type="scientific">Coprinellus micaceus</name>
    <name type="common">Glistening ink-cap mushroom</name>
    <name type="synonym">Coprinus micaceus</name>
    <dbReference type="NCBI Taxonomy" id="71717"/>
    <lineage>
        <taxon>Eukaryota</taxon>
        <taxon>Fungi</taxon>
        <taxon>Dikarya</taxon>
        <taxon>Basidiomycota</taxon>
        <taxon>Agaricomycotina</taxon>
        <taxon>Agaricomycetes</taxon>
        <taxon>Agaricomycetidae</taxon>
        <taxon>Agaricales</taxon>
        <taxon>Agaricineae</taxon>
        <taxon>Psathyrellaceae</taxon>
        <taxon>Coprinellus</taxon>
    </lineage>
</organism>
<dbReference type="Proteomes" id="UP000298030">
    <property type="component" value="Unassembled WGS sequence"/>
</dbReference>
<dbReference type="Pfam" id="PF26280">
    <property type="entry name" value="Ig_TRAPPC9-Trs120_2nd"/>
    <property type="match status" value="1"/>
</dbReference>
<dbReference type="OrthoDB" id="27962at2759"/>
<dbReference type="InterPro" id="IPR058565">
    <property type="entry name" value="Ig_TRAPPC9_Trs120_1st"/>
</dbReference>
<dbReference type="GO" id="GO:0005802">
    <property type="term" value="C:trans-Golgi network"/>
    <property type="evidence" value="ECO:0007669"/>
    <property type="project" value="TreeGrafter"/>
</dbReference>
<dbReference type="Pfam" id="PF26251">
    <property type="entry name" value="TPR_TRAPPC9-Trs120"/>
    <property type="match status" value="1"/>
</dbReference>
<feature type="domain" description="Trs120/TRAPPC9 first Ig-like" evidence="2">
    <location>
        <begin position="368"/>
        <end position="526"/>
    </location>
</feature>
<sequence length="950" mass="104012">ESGSDHTWHASALEGLVTVAVIDASSTRSLHTSTSAVRNYIDDKLLQATTLYKATPLPDSAEGRSLLVFLYCLSVLRHARLPVAYFSEGGLRSLASTSIIHPTDYGAYSRLVEGAWRSSGSQVVTSEVSPSAVSSILSNLHGPWLLHLNTCERLSVLETTASLYSSLGFRRKEAFILWEFLSCLMMGLQRGTPSARSVHGDIPSPGHVANTAAPGSRAQAIREVLAVLKYVCRVLGVNLEAVKLHGSSEHPGVVANSASTLIQQYEQEEMEPYHQTFGWIELQLDVVREAVALAEALSALARQAGPQDRSCPVRVSSLRTILATIHSSPSLPEVQAPIESPASLLDSPSSGVPLSSCTRSDGEGTHTLLYDFRPTTADQTPFRAVQNDSLEFVATLTNPFLFDLELHHLSLSTSGATVETQPISCRVPALSKITTVLAAKPTRTGTLTVRGCFVQVPGCPVQEIILPSHSDRDLALLTEKRRAVAYEILCGKHSVKSFPWHKSKRMVRPRIPISSLRFWECEVVPEQPLLAIVGSSIPLQVMTLYNGERSEIRLTVRNLSPLPVDFLQLSLHDSTLGPAQQALSKGNLSAFEAYEIVHGLNSTPALSWKPGKDRAAGSIPNQNSTLVIDCFGKIRTTSGAVELSYSFAERPESAASGVFYTRRLIYPFTITIECMLECSGMDIIPFSSSSVDADFHRRLTTEGDQVRNLSGLAFDVMFSCKEHDVVQATTIPSGSTSSVTLPIRKIILPNQPIPNVSDFNQMVAGESDITDEERNTQQQLFWYREALLNSVRGEWKAGNRSGVISLREQHMSADMLERLRFRGAMIELSLVEQSNKAVPTDGGKYIPPSNQFVVLRARTHHLLFTDERAPFTMDLELAPGHPIVFEGTLTGVPLGYLEANEERDFPFGICFLSSGTFVLSAELRRMRSPAEHGLEVCTDRTYITALVMDS</sequence>
<evidence type="ECO:0000313" key="5">
    <source>
        <dbReference type="Proteomes" id="UP000298030"/>
    </source>
</evidence>